<name>A0ABP0MIN6_9DINO</name>
<dbReference type="SUPFAM" id="SSF69318">
    <property type="entry name" value="Integrin alpha N-terminal domain"/>
    <property type="match status" value="3"/>
</dbReference>
<feature type="compositionally biased region" description="Low complexity" evidence="2">
    <location>
        <begin position="216"/>
        <end position="226"/>
    </location>
</feature>
<dbReference type="InterPro" id="IPR009030">
    <property type="entry name" value="Growth_fac_rcpt_cys_sf"/>
</dbReference>
<dbReference type="InterPro" id="IPR011641">
    <property type="entry name" value="Tyr-kin_ephrin_A/B_rcpt-like"/>
</dbReference>
<evidence type="ECO:0000313" key="6">
    <source>
        <dbReference type="Proteomes" id="UP001642464"/>
    </source>
</evidence>
<feature type="domain" description="Apple" evidence="4">
    <location>
        <begin position="958"/>
        <end position="1026"/>
    </location>
</feature>
<protein>
    <submittedName>
        <fullName evidence="5">EGF and pentraxin domain-containing protein 1</fullName>
    </submittedName>
</protein>
<dbReference type="InterPro" id="IPR013517">
    <property type="entry name" value="FG-GAP"/>
</dbReference>
<comment type="caution">
    <text evidence="5">The sequence shown here is derived from an EMBL/GenBank/DDBJ whole genome shotgun (WGS) entry which is preliminary data.</text>
</comment>
<feature type="transmembrane region" description="Helical" evidence="3">
    <location>
        <begin position="127"/>
        <end position="147"/>
    </location>
</feature>
<dbReference type="EMBL" id="CAXAMM010022190">
    <property type="protein sequence ID" value="CAK9051344.1"/>
    <property type="molecule type" value="Genomic_DNA"/>
</dbReference>
<dbReference type="Proteomes" id="UP001642464">
    <property type="component" value="Unassembled WGS sequence"/>
</dbReference>
<organism evidence="5 6">
    <name type="scientific">Durusdinium trenchii</name>
    <dbReference type="NCBI Taxonomy" id="1381693"/>
    <lineage>
        <taxon>Eukaryota</taxon>
        <taxon>Sar</taxon>
        <taxon>Alveolata</taxon>
        <taxon>Dinophyceae</taxon>
        <taxon>Suessiales</taxon>
        <taxon>Symbiodiniaceae</taxon>
        <taxon>Durusdinium</taxon>
    </lineage>
</organism>
<evidence type="ECO:0000256" key="2">
    <source>
        <dbReference type="SAM" id="MobiDB-lite"/>
    </source>
</evidence>
<dbReference type="PROSITE" id="PS50948">
    <property type="entry name" value="PAN"/>
    <property type="match status" value="1"/>
</dbReference>
<reference evidence="5 6" key="1">
    <citation type="submission" date="2024-02" db="EMBL/GenBank/DDBJ databases">
        <authorList>
            <person name="Chen Y."/>
            <person name="Shah S."/>
            <person name="Dougan E. K."/>
            <person name="Thang M."/>
            <person name="Chan C."/>
        </authorList>
    </citation>
    <scope>NUCLEOTIDE SEQUENCE [LARGE SCALE GENOMIC DNA]</scope>
</reference>
<feature type="region of interest" description="Disordered" evidence="2">
    <location>
        <begin position="199"/>
        <end position="226"/>
    </location>
</feature>
<dbReference type="Pfam" id="PF13517">
    <property type="entry name" value="FG-GAP_3"/>
    <property type="match status" value="4"/>
</dbReference>
<dbReference type="PANTHER" id="PTHR44103">
    <property type="entry name" value="PROPROTEIN CONVERTASE P"/>
    <property type="match status" value="1"/>
</dbReference>
<keyword evidence="3" id="KW-0812">Transmembrane</keyword>
<dbReference type="Gene3D" id="3.50.4.10">
    <property type="entry name" value="Hepatocyte Growth Factor"/>
    <property type="match status" value="1"/>
</dbReference>
<evidence type="ECO:0000256" key="1">
    <source>
        <dbReference type="ARBA" id="ARBA00022729"/>
    </source>
</evidence>
<dbReference type="InterPro" id="IPR028994">
    <property type="entry name" value="Integrin_alpha_N"/>
</dbReference>
<evidence type="ECO:0000313" key="5">
    <source>
        <dbReference type="EMBL" id="CAK9051344.1"/>
    </source>
</evidence>
<feature type="transmembrane region" description="Helical" evidence="3">
    <location>
        <begin position="270"/>
        <end position="296"/>
    </location>
</feature>
<dbReference type="SUPFAM" id="SSF57184">
    <property type="entry name" value="Growth factor receptor domain"/>
    <property type="match status" value="1"/>
</dbReference>
<keyword evidence="3" id="KW-0472">Membrane</keyword>
<dbReference type="SMART" id="SM01411">
    <property type="entry name" value="Ephrin_rec_like"/>
    <property type="match status" value="2"/>
</dbReference>
<accession>A0ABP0MIN6</accession>
<gene>
    <name evidence="5" type="ORF">SCF082_LOCUS28196</name>
</gene>
<feature type="transmembrane region" description="Helical" evidence="3">
    <location>
        <begin position="302"/>
        <end position="322"/>
    </location>
</feature>
<dbReference type="InterPro" id="IPR003609">
    <property type="entry name" value="Pan_app"/>
</dbReference>
<evidence type="ECO:0000256" key="3">
    <source>
        <dbReference type="SAM" id="Phobius"/>
    </source>
</evidence>
<keyword evidence="6" id="KW-1185">Reference proteome</keyword>
<dbReference type="Pfam" id="PF07699">
    <property type="entry name" value="Ephrin_rec_like"/>
    <property type="match status" value="1"/>
</dbReference>
<dbReference type="PANTHER" id="PTHR44103:SF1">
    <property type="entry name" value="PROPROTEIN CONVERTASE P"/>
    <property type="match status" value="1"/>
</dbReference>
<keyword evidence="1" id="KW-0732">Signal</keyword>
<dbReference type="Gene3D" id="2.10.50.10">
    <property type="entry name" value="Tumor Necrosis Factor Receptor, subunit A, domain 2"/>
    <property type="match status" value="1"/>
</dbReference>
<evidence type="ECO:0000259" key="4">
    <source>
        <dbReference type="PROSITE" id="PS50948"/>
    </source>
</evidence>
<dbReference type="SUPFAM" id="SSF57414">
    <property type="entry name" value="Hairpin loop containing domain-like"/>
    <property type="match status" value="1"/>
</dbReference>
<dbReference type="Gene3D" id="2.130.10.130">
    <property type="entry name" value="Integrin alpha, N-terminal"/>
    <property type="match status" value="4"/>
</dbReference>
<proteinExistence type="predicted"/>
<keyword evidence="3" id="KW-1133">Transmembrane helix</keyword>
<sequence length="1863" mass="204692">MFSNGSGFCQPCEAGMRQASYGQAACEFCPPGFAPRDDAKYCSYCSRGTYAAAGDASCRPCEPGSYQRDTGQTFCEVCPAGFTTDEDRTACNRCQAGTFSKDSLTGCQTCGGFTAPNEQQTNCIPSWAKLAGAVVFTFFAAFFMWLLPFFVGIKRHIADVSWLPTDEAVILTTRQKHQFSSKYIPVVFRDTGVSWLQESTESTTEDGKTKSAPTISSSSSSSSSTSTSSIMYVKKTSPTQLQIYTEPGCPLAKRAETSIGTFRPTPLAEAFGSVFLGIPVVLWMGVSIAGMIAMALLIHIPWWYYIATFVFDFFVVLALRLLQRRHDAATPLQALLDSYKAKVMTNPTPCGPGPLRSVNVGKLCKFEEHFRPILQRRSMYYVCPNLVKPLTKEKEVSFAEFVGCDLVDWFISHFWGLPFCDFILSLQQHAKHHAENWEDVRYWICTFSNNQWKMDEEIPRDAPPTESSFFKALTSPTCLGTGMMMDVDVTPLKRSWCLFEMLHTFRQRDHTQERPIAFQGLLMLTPQGVLNTGRGSLDTALRIGQRLTTLKLEEATAAEIADKEKIDAEVRAQEGGFPAINAKLRSEICQVLEQMASTFTEDLSELARQLRERELSPRLEQLSRLTNTAWAFFASLGIRTEALGGPFEALGKECAWSAMEGMGQNLTNVAWAYSHLAVGSEELLSDVARIAHARIHEMNVQDLAQLALTLVFTRRSGLDRRPSQSEMGASLPEMRDESGACAESAGVLGTRELMVALVAEAPVSLGSKLVFEHLNLFPKLHDLQPHGRTPDDAWIVDLVMVWMEANAFGQRCSFTSFLEPGWAVRGFNTTSPQLVENPPHYYWMAAPAGRTTPEWKYCLLESCALATCDAGHLLRTDAAEIVPVNQSDCCEASCGQFPCPSGFTLRADANTTVAHGEGTCCERLCSSFHCPAAFEPIFNAHLVKGDRVSQCCRKLPECQMNSNYKPVDMAGTKPRKVDSAAQCFELCERTPFCSGFSWFRDRSCHLADANASLQFSAHSASGNRSCYAKLPAAEKKAATKGQFSRSYCQRQPKRCSGRRFETVGPRVWNDMKHSVTRGLDVVDWDGDGFLDLVTVSSSEPGTEFAYASLDLHIQLHNDPLPKGHITLEDSGEFVSRPQLSIFDWDSDGKLDVLIGMASGQLRFFKGVDPQLPPSARSATLHHFQPAEEPHPFTSIHGHNNSAPAMALWNEDEYPDLVLAHACQVDIFLGSADGSLHLAYSHYFDDGKCRFVPTVWDWDSDGKPDLIVGDEQGKLHLCKSDSMEQLQCSQEEFKILGVGSDASPAACDWDKDGVPDLFVYGKSELVAKPYWFRRNESGVAVMNPAHPLDGIDLGDDAVPTLVDWDRDGDLDLIVGSGDGRVWYFPWHNGSFHSMNGLDGPFAQIDVGSKAAPATVDWDLDGYPDLVVGNGKGSLAFFRGGPGKIDPAGVEENPFYFIQTGLQVAPAFADMDGDGDFDLVFTSGKWENSNSGTFYFANHNGELVPELSPIEHVDLSPLAGSVQAPSCLQLVDFDGDGDLDLLTGSNYDTTVWFVEQFEDGTFYHAQGASNPFGAGMIGLSPCPALGDIELDGVGDLVVGDQHGMLLMFQHQPTQRFGLGANVEDSQHHPLGSLNEQMWGAPRKPTAVDWNGDGLLDLIVVAETIELLFQTDDGTFSPATAAPFDKILKNMRGGHYPGTLRSVDWDFDGDMDLVLFCESGVFFFERMGEELAAPKQLVFNSTTAPEGVNLGIVFSGDIVDWDGDGDWDLILCPTFSNVILLALQEDNEFRIVPDADSPFRAVQFVGSQAVITIADLDADGYLDMLVGTTTGKISVFRQDSSHAFVHQEEFDVELPSGGPTGPVFGD</sequence>